<organism evidence="6 7">
    <name type="scientific">Tautonia plasticadhaerens</name>
    <dbReference type="NCBI Taxonomy" id="2527974"/>
    <lineage>
        <taxon>Bacteria</taxon>
        <taxon>Pseudomonadati</taxon>
        <taxon>Planctomycetota</taxon>
        <taxon>Planctomycetia</taxon>
        <taxon>Isosphaerales</taxon>
        <taxon>Isosphaeraceae</taxon>
        <taxon>Tautonia</taxon>
    </lineage>
</organism>
<comment type="similarity">
    <text evidence="3">Belongs to the AAA ATPase family. Highly divergent.</text>
</comment>
<accession>A0A518H3Z4</accession>
<keyword evidence="6" id="KW-0482">Metalloprotease</keyword>
<dbReference type="Proteomes" id="UP000317835">
    <property type="component" value="Chromosome"/>
</dbReference>
<evidence type="ECO:0000259" key="5">
    <source>
        <dbReference type="SMART" id="SM00382"/>
    </source>
</evidence>
<dbReference type="InterPro" id="IPR003593">
    <property type="entry name" value="AAA+_ATPase"/>
</dbReference>
<keyword evidence="6" id="KW-0645">Protease</keyword>
<keyword evidence="6" id="KW-0378">Hydrolase</keyword>
<dbReference type="GO" id="GO:0006508">
    <property type="term" value="P:proteolysis"/>
    <property type="evidence" value="ECO:0007669"/>
    <property type="project" value="UniProtKB-KW"/>
</dbReference>
<keyword evidence="7" id="KW-1185">Reference proteome</keyword>
<dbReference type="OrthoDB" id="9806903at2"/>
<reference evidence="6 7" key="1">
    <citation type="submission" date="2019-02" db="EMBL/GenBank/DDBJ databases">
        <title>Deep-cultivation of Planctomycetes and their phenomic and genomic characterization uncovers novel biology.</title>
        <authorList>
            <person name="Wiegand S."/>
            <person name="Jogler M."/>
            <person name="Boedeker C."/>
            <person name="Pinto D."/>
            <person name="Vollmers J."/>
            <person name="Rivas-Marin E."/>
            <person name="Kohn T."/>
            <person name="Peeters S.H."/>
            <person name="Heuer A."/>
            <person name="Rast P."/>
            <person name="Oberbeckmann S."/>
            <person name="Bunk B."/>
            <person name="Jeske O."/>
            <person name="Meyerdierks A."/>
            <person name="Storesund J.E."/>
            <person name="Kallscheuer N."/>
            <person name="Luecker S."/>
            <person name="Lage O.M."/>
            <person name="Pohl T."/>
            <person name="Merkel B.J."/>
            <person name="Hornburger P."/>
            <person name="Mueller R.-W."/>
            <person name="Bruemmer F."/>
            <person name="Labrenz M."/>
            <person name="Spormann A.M."/>
            <person name="Op den Camp H."/>
            <person name="Overmann J."/>
            <person name="Amann R."/>
            <person name="Jetten M.S.M."/>
            <person name="Mascher T."/>
            <person name="Medema M.H."/>
            <person name="Devos D.P."/>
            <person name="Kaster A.-K."/>
            <person name="Ovreas L."/>
            <person name="Rohde M."/>
            <person name="Galperin M.Y."/>
            <person name="Jogler C."/>
        </authorList>
    </citation>
    <scope>NUCLEOTIDE SEQUENCE [LARGE SCALE GENOMIC DNA]</scope>
    <source>
        <strain evidence="6 7">ElP</strain>
    </source>
</reference>
<evidence type="ECO:0000313" key="6">
    <source>
        <dbReference type="EMBL" id="QDV35553.1"/>
    </source>
</evidence>
<sequence>MTLGERLSEYVRAAFSGIWVQSNEHDDAMLEIAQVARENDWTLVSWDIDRGLSINGQVANSEITPAVADPLSAVKVLNSLGSPGGTTLLVLRNFHRFLGSAEIVQALDSSISRGKQAGKVVVVLSPVVQIPVELERLFVVLEHDLPGRDQLETIARGIATEPGELPEGDDLGLVLDAASGLTRVEAENAFSLSLVRHGQITPETLWELKSGMLKKSGLLTLHRGGETFDDLGGLEALKAFTKKALTGGRRGTGVRPRGVLLLGVPGTGKSAFAKALGNETGRPTLVMDVGALMGSLVGQTEANIRQALRIADAMAPSILFIDEIEKALAGVQSSGQTDSGVGARLFGTLLSWLNDHESDVFVVATSNDISKLPPEFSRAERWDGTFFIDLPGQMERLGIWDLYINKFGINPDQSCPMDEGWTGAEIRSACRLSALLDVPLVEAARNVVPVSVTAIESVERLRNWASGMQDHPEIVRDILPPDIYERMLAGEFRHPRAGSNQLWQVVSVYALMGRLGGSHGYSVVSLWPRSLSGVRYAGGELGATSFFRPRGEIPEMLRALMGQGEAVHFGSDPPRVDGSWVVTMRDEMEPTTVGDIVDGWGERVSASKADGVG</sequence>
<feature type="domain" description="AAA+ ATPase" evidence="5">
    <location>
        <begin position="255"/>
        <end position="392"/>
    </location>
</feature>
<keyword evidence="1" id="KW-0547">Nucleotide-binding</keyword>
<evidence type="ECO:0000256" key="1">
    <source>
        <dbReference type="ARBA" id="ARBA00022741"/>
    </source>
</evidence>
<name>A0A518H3Z4_9BACT</name>
<dbReference type="GO" id="GO:0008237">
    <property type="term" value="F:metallopeptidase activity"/>
    <property type="evidence" value="ECO:0007669"/>
    <property type="project" value="UniProtKB-KW"/>
</dbReference>
<protein>
    <recommendedName>
        <fullName evidence="4">Uncharacterized AAA domain-containing protein ycf46</fullName>
    </recommendedName>
</protein>
<dbReference type="KEGG" id="tpla:ElP_34560"/>
<dbReference type="SUPFAM" id="SSF52540">
    <property type="entry name" value="P-loop containing nucleoside triphosphate hydrolases"/>
    <property type="match status" value="1"/>
</dbReference>
<dbReference type="Gene3D" id="3.40.50.300">
    <property type="entry name" value="P-loop containing nucleotide triphosphate hydrolases"/>
    <property type="match status" value="1"/>
</dbReference>
<evidence type="ECO:0000256" key="4">
    <source>
        <dbReference type="ARBA" id="ARBA00040480"/>
    </source>
</evidence>
<dbReference type="GO" id="GO:0005524">
    <property type="term" value="F:ATP binding"/>
    <property type="evidence" value="ECO:0007669"/>
    <property type="project" value="UniProtKB-KW"/>
</dbReference>
<dbReference type="GO" id="GO:0016887">
    <property type="term" value="F:ATP hydrolysis activity"/>
    <property type="evidence" value="ECO:0007669"/>
    <property type="project" value="InterPro"/>
</dbReference>
<dbReference type="AlphaFoldDB" id="A0A518H3Z4"/>
<dbReference type="PANTHER" id="PTHR42960:SF1">
    <property type="entry name" value="YCF46 PROTEIN"/>
    <property type="match status" value="1"/>
</dbReference>
<dbReference type="InterPro" id="IPR052381">
    <property type="entry name" value="AAA_domain_protein"/>
</dbReference>
<evidence type="ECO:0000313" key="7">
    <source>
        <dbReference type="Proteomes" id="UP000317835"/>
    </source>
</evidence>
<proteinExistence type="inferred from homology"/>
<dbReference type="Pfam" id="PF00004">
    <property type="entry name" value="AAA"/>
    <property type="match status" value="1"/>
</dbReference>
<dbReference type="InterPro" id="IPR027417">
    <property type="entry name" value="P-loop_NTPase"/>
</dbReference>
<keyword evidence="2" id="KW-0067">ATP-binding</keyword>
<evidence type="ECO:0000256" key="2">
    <source>
        <dbReference type="ARBA" id="ARBA00022840"/>
    </source>
</evidence>
<dbReference type="EMBL" id="CP036426">
    <property type="protein sequence ID" value="QDV35553.1"/>
    <property type="molecule type" value="Genomic_DNA"/>
</dbReference>
<dbReference type="PANTHER" id="PTHR42960">
    <property type="entry name" value="YCF46 PROTEIN"/>
    <property type="match status" value="1"/>
</dbReference>
<evidence type="ECO:0000256" key="3">
    <source>
        <dbReference type="ARBA" id="ARBA00038088"/>
    </source>
</evidence>
<dbReference type="SMART" id="SM00382">
    <property type="entry name" value="AAA"/>
    <property type="match status" value="1"/>
</dbReference>
<gene>
    <name evidence="6" type="primary">ftsH4_2</name>
    <name evidence="6" type="ORF">ElP_34560</name>
</gene>
<dbReference type="InterPro" id="IPR003959">
    <property type="entry name" value="ATPase_AAA_core"/>
</dbReference>